<dbReference type="Pfam" id="PF11149">
    <property type="entry name" value="DUF2924"/>
    <property type="match status" value="1"/>
</dbReference>
<name>A0A0S2FHJ8_LYSAN</name>
<evidence type="ECO:0000313" key="2">
    <source>
        <dbReference type="Proteomes" id="UP000060787"/>
    </source>
</evidence>
<gene>
    <name evidence="1" type="ORF">LA76x_4928</name>
</gene>
<proteinExistence type="predicted"/>
<dbReference type="EMBL" id="CP011129">
    <property type="protein sequence ID" value="ALN83030.1"/>
    <property type="molecule type" value="Genomic_DNA"/>
</dbReference>
<reference evidence="1 2" key="1">
    <citation type="journal article" date="2015" name="BMC Genomics">
        <title>Comparative genomics and metabolic profiling of the genus Lysobacter.</title>
        <authorList>
            <person name="de Bruijn I."/>
            <person name="Cheng X."/>
            <person name="de Jager V."/>
            <person name="Exposito R.G."/>
            <person name="Watrous J."/>
            <person name="Patel N."/>
            <person name="Postma J."/>
            <person name="Dorrestein P.C."/>
            <person name="Kobayashi D."/>
            <person name="Raaijmakers J.M."/>
        </authorList>
    </citation>
    <scope>NUCLEOTIDE SEQUENCE [LARGE SCALE GENOMIC DNA]</scope>
    <source>
        <strain evidence="1 2">76</strain>
    </source>
</reference>
<dbReference type="KEGG" id="lab:LA76x_4928"/>
<dbReference type="AlphaFoldDB" id="A0A0S2FHJ8"/>
<protein>
    <recommendedName>
        <fullName evidence="3">DUF2924 domain-containing protein</fullName>
    </recommendedName>
</protein>
<dbReference type="Proteomes" id="UP000060787">
    <property type="component" value="Chromosome"/>
</dbReference>
<keyword evidence="2" id="KW-1185">Reference proteome</keyword>
<accession>A0A0S2FHJ8</accession>
<dbReference type="PATRIC" id="fig|84531.8.peg.4914"/>
<dbReference type="STRING" id="84531.LA76x_4928"/>
<evidence type="ECO:0000313" key="1">
    <source>
        <dbReference type="EMBL" id="ALN83030.1"/>
    </source>
</evidence>
<dbReference type="InterPro" id="IPR021322">
    <property type="entry name" value="DUF2924"/>
</dbReference>
<organism evidence="1 2">
    <name type="scientific">Lysobacter antibioticus</name>
    <dbReference type="NCBI Taxonomy" id="84531"/>
    <lineage>
        <taxon>Bacteria</taxon>
        <taxon>Pseudomonadati</taxon>
        <taxon>Pseudomonadota</taxon>
        <taxon>Gammaproteobacteria</taxon>
        <taxon>Lysobacterales</taxon>
        <taxon>Lysobacteraceae</taxon>
        <taxon>Lysobacter</taxon>
    </lineage>
</organism>
<sequence>MEKSVAQRTLAAQVAALPHLSWKEIKVKWLEYFGEPPGVNNRRYAVRRLAHRLQEEAYRTNANPLIESNTKRIQRLVETGKVTRRAAAPAPTPGVVLTREHGGRLHRVTVLQDGGFDYDGRRYGSLSKIAREITGTRWSGPAFFGLRPQSTRKGERHER</sequence>
<dbReference type="RefSeq" id="WP_082648070.1">
    <property type="nucleotide sequence ID" value="NZ_CP011129.1"/>
</dbReference>
<evidence type="ECO:0008006" key="3">
    <source>
        <dbReference type="Google" id="ProtNLM"/>
    </source>
</evidence>